<dbReference type="GO" id="GO:0006607">
    <property type="term" value="P:NLS-bearing protein import into nucleus"/>
    <property type="evidence" value="ECO:0007669"/>
    <property type="project" value="TreeGrafter"/>
</dbReference>
<dbReference type="GO" id="GO:0031965">
    <property type="term" value="C:nuclear membrane"/>
    <property type="evidence" value="ECO:0007669"/>
    <property type="project" value="InterPro"/>
</dbReference>
<dbReference type="GeneID" id="105265775"/>
<reference evidence="13" key="1">
    <citation type="submission" date="2025-08" db="UniProtKB">
        <authorList>
            <consortium name="RefSeq"/>
        </authorList>
    </citation>
    <scope>IDENTIFICATION</scope>
</reference>
<keyword evidence="6 9" id="KW-0811">Translocation</keyword>
<feature type="compositionally biased region" description="Polar residues" evidence="10">
    <location>
        <begin position="13"/>
        <end position="26"/>
    </location>
</feature>
<dbReference type="PIRSF" id="PIRSF038119">
    <property type="entry name" value="Nucleoporin_NUP53"/>
    <property type="match status" value="1"/>
</dbReference>
<evidence type="ECO:0000256" key="6">
    <source>
        <dbReference type="ARBA" id="ARBA00023010"/>
    </source>
</evidence>
<dbReference type="InterPro" id="IPR007846">
    <property type="entry name" value="RRM_NUP35_dom"/>
</dbReference>
<feature type="region of interest" description="Disordered" evidence="10">
    <location>
        <begin position="1"/>
        <end position="26"/>
    </location>
</feature>
<protein>
    <recommendedName>
        <fullName evidence="9">Nucleoporin NUP53</fullName>
    </recommendedName>
</protein>
<evidence type="ECO:0000256" key="7">
    <source>
        <dbReference type="ARBA" id="ARBA00023132"/>
    </source>
</evidence>
<comment type="function">
    <text evidence="9">Functions as a component of the nuclear pore complex (NPC).</text>
</comment>
<dbReference type="InterPro" id="IPR012677">
    <property type="entry name" value="Nucleotide-bd_a/b_plait_sf"/>
</dbReference>
<dbReference type="OrthoDB" id="10015491at2759"/>
<keyword evidence="7 9" id="KW-0906">Nuclear pore complex</keyword>
<comment type="subcellular location">
    <subcellularLocation>
        <location evidence="1 9">Nucleus</location>
        <location evidence="1 9">Nuclear pore complex</location>
    </subcellularLocation>
</comment>
<evidence type="ECO:0000259" key="11">
    <source>
        <dbReference type="PROSITE" id="PS51472"/>
    </source>
</evidence>
<gene>
    <name evidence="13" type="primary">Nup35</name>
</gene>
<evidence type="ECO:0000256" key="4">
    <source>
        <dbReference type="ARBA" id="ARBA00022816"/>
    </source>
</evidence>
<evidence type="ECO:0000313" key="13">
    <source>
        <dbReference type="RefSeq" id="XP_011301787.1"/>
    </source>
</evidence>
<evidence type="ECO:0000256" key="9">
    <source>
        <dbReference type="PIRNR" id="PIRNR038119"/>
    </source>
</evidence>
<dbReference type="GO" id="GO:0044613">
    <property type="term" value="C:nuclear pore central transport channel"/>
    <property type="evidence" value="ECO:0007669"/>
    <property type="project" value="TreeGrafter"/>
</dbReference>
<evidence type="ECO:0000256" key="10">
    <source>
        <dbReference type="SAM" id="MobiDB-lite"/>
    </source>
</evidence>
<dbReference type="GO" id="GO:0003676">
    <property type="term" value="F:nucleic acid binding"/>
    <property type="evidence" value="ECO:0007669"/>
    <property type="project" value="InterPro"/>
</dbReference>
<evidence type="ECO:0000313" key="12">
    <source>
        <dbReference type="Proteomes" id="UP000694866"/>
    </source>
</evidence>
<evidence type="ECO:0000256" key="3">
    <source>
        <dbReference type="ARBA" id="ARBA00022448"/>
    </source>
</evidence>
<keyword evidence="5 9" id="KW-0653">Protein transport</keyword>
<dbReference type="AlphaFoldDB" id="A0A9R1T2P1"/>
<keyword evidence="4 9" id="KW-0509">mRNA transport</keyword>
<dbReference type="InterPro" id="IPR017389">
    <property type="entry name" value="Nucleoporin_NUP53"/>
</dbReference>
<sequence length="315" mass="33765">MEPMTLGSPVGSPVQTPGSPGSNSAYLPNFLLGETTHTPGRMATANIADTSRFSTMNSPTGLPSPIPAYGTPDYRHNRQKAMFANATSSGTSRISAESHAGGPPTKGLFDTFETAPPMESFSGGNKSLSRSLPRNLVNSNDPFLLDSPNIGTGEAQGLLRWITVFGFPPNGVNIVLSHISNRVRIVDKHPPPQTQSNWIHLKCATEQEAQRALTCNGNIVSGCIMIGVTPCTDEGVVMHSDKENWTANGSMRIFSSPTKIGTSESGNILSSPKSSITKRVLFNSQYSPSNIRQPDNVPQRSTGIVSRAMEYVFGW</sequence>
<dbReference type="KEGG" id="fas:105265775"/>
<dbReference type="PANTHER" id="PTHR21527:SF6">
    <property type="entry name" value="NUCLEOPORIN NUP35"/>
    <property type="match status" value="1"/>
</dbReference>
<dbReference type="CTD" id="129401"/>
<keyword evidence="12" id="KW-1185">Reference proteome</keyword>
<dbReference type="GO" id="GO:0051028">
    <property type="term" value="P:mRNA transport"/>
    <property type="evidence" value="ECO:0007669"/>
    <property type="project" value="UniProtKB-UniRule"/>
</dbReference>
<dbReference type="PROSITE" id="PS51472">
    <property type="entry name" value="RRM_NUP35"/>
    <property type="match status" value="1"/>
</dbReference>
<dbReference type="GO" id="GO:0017056">
    <property type="term" value="F:structural constituent of nuclear pore"/>
    <property type="evidence" value="ECO:0007669"/>
    <property type="project" value="InterPro"/>
</dbReference>
<feature type="domain" description="RRM Nup35-type" evidence="11">
    <location>
        <begin position="156"/>
        <end position="238"/>
    </location>
</feature>
<dbReference type="Gene3D" id="3.30.70.330">
    <property type="match status" value="1"/>
</dbReference>
<dbReference type="InterPro" id="IPR035979">
    <property type="entry name" value="RBD_domain_sf"/>
</dbReference>
<dbReference type="GO" id="GO:0006999">
    <property type="term" value="P:nuclear pore organization"/>
    <property type="evidence" value="ECO:0007669"/>
    <property type="project" value="TreeGrafter"/>
</dbReference>
<keyword evidence="8 9" id="KW-0539">Nucleus</keyword>
<dbReference type="PANTHER" id="PTHR21527">
    <property type="entry name" value="NUCLEOPORIN NUP35"/>
    <property type="match status" value="1"/>
</dbReference>
<dbReference type="FunFam" id="3.30.70.330:FF:000095">
    <property type="entry name" value="Putative Nucleoporin NUP53"/>
    <property type="match status" value="1"/>
</dbReference>
<keyword evidence="3 9" id="KW-0813">Transport</keyword>
<dbReference type="RefSeq" id="XP_011301787.1">
    <property type="nucleotide sequence ID" value="XM_011303485.1"/>
</dbReference>
<dbReference type="SUPFAM" id="SSF54928">
    <property type="entry name" value="RNA-binding domain, RBD"/>
    <property type="match status" value="1"/>
</dbReference>
<organism evidence="12 13">
    <name type="scientific">Fopius arisanus</name>
    <dbReference type="NCBI Taxonomy" id="64838"/>
    <lineage>
        <taxon>Eukaryota</taxon>
        <taxon>Metazoa</taxon>
        <taxon>Ecdysozoa</taxon>
        <taxon>Arthropoda</taxon>
        <taxon>Hexapoda</taxon>
        <taxon>Insecta</taxon>
        <taxon>Pterygota</taxon>
        <taxon>Neoptera</taxon>
        <taxon>Endopterygota</taxon>
        <taxon>Hymenoptera</taxon>
        <taxon>Apocrita</taxon>
        <taxon>Ichneumonoidea</taxon>
        <taxon>Braconidae</taxon>
        <taxon>Opiinae</taxon>
        <taxon>Fopius</taxon>
    </lineage>
</organism>
<proteinExistence type="inferred from homology"/>
<dbReference type="GO" id="GO:0044615">
    <property type="term" value="C:nuclear pore nuclear basket"/>
    <property type="evidence" value="ECO:0007669"/>
    <property type="project" value="TreeGrafter"/>
</dbReference>
<comment type="similarity">
    <text evidence="2 9">Belongs to the Nup35 family.</text>
</comment>
<dbReference type="Proteomes" id="UP000694866">
    <property type="component" value="Unplaced"/>
</dbReference>
<dbReference type="CDD" id="cd12441">
    <property type="entry name" value="RRM_Nup53_like"/>
    <property type="match status" value="1"/>
</dbReference>
<dbReference type="GO" id="GO:0005543">
    <property type="term" value="F:phospholipid binding"/>
    <property type="evidence" value="ECO:0007669"/>
    <property type="project" value="TreeGrafter"/>
</dbReference>
<dbReference type="Pfam" id="PF05172">
    <property type="entry name" value="RRM_Nup35"/>
    <property type="match status" value="1"/>
</dbReference>
<evidence type="ECO:0000256" key="5">
    <source>
        <dbReference type="ARBA" id="ARBA00022927"/>
    </source>
</evidence>
<accession>A0A9R1T2P1</accession>
<evidence type="ECO:0000256" key="2">
    <source>
        <dbReference type="ARBA" id="ARBA00009454"/>
    </source>
</evidence>
<evidence type="ECO:0000256" key="8">
    <source>
        <dbReference type="ARBA" id="ARBA00023242"/>
    </source>
</evidence>
<name>A0A9R1T2P1_9HYME</name>
<evidence type="ECO:0000256" key="1">
    <source>
        <dbReference type="ARBA" id="ARBA00004567"/>
    </source>
</evidence>